<evidence type="ECO:0000259" key="2">
    <source>
        <dbReference type="Pfam" id="PF07693"/>
    </source>
</evidence>
<dbReference type="SUPFAM" id="SSF52540">
    <property type="entry name" value="P-loop containing nucleoside triphosphate hydrolases"/>
    <property type="match status" value="1"/>
</dbReference>
<dbReference type="RefSeq" id="WP_125083522.1">
    <property type="nucleotide sequence ID" value="NZ_CP034248.1"/>
</dbReference>
<keyword evidence="1" id="KW-0812">Transmembrane</keyword>
<keyword evidence="4" id="KW-1185">Reference proteome</keyword>
<accession>A0A3S8RWU2</accession>
<organism evidence="3 4">
    <name type="scientific">Paenibacillus lentus</name>
    <dbReference type="NCBI Taxonomy" id="1338368"/>
    <lineage>
        <taxon>Bacteria</taxon>
        <taxon>Bacillati</taxon>
        <taxon>Bacillota</taxon>
        <taxon>Bacilli</taxon>
        <taxon>Bacillales</taxon>
        <taxon>Paenibacillaceae</taxon>
        <taxon>Paenibacillus</taxon>
    </lineage>
</organism>
<dbReference type="InterPro" id="IPR052754">
    <property type="entry name" value="NTPase_KAP_P-loop"/>
</dbReference>
<sequence length="562" mass="66391">MEEEKRLQKKLTDLKRIYNKEIANFHGHLEEDYDYEYEPERDPQYRLNQLSSEIDSVNEELRKIEFVRENEMKKNAFNGFDSSIGYMFNDKESEVDLLSRTPQAKSISRLIANKETSPPLSIGICGPWGAGKSTFLKLIEKELSSLNSAIEKDNDVQKNYYKTYLVRFNPAEYDDQNKIWYSLLRVLYEKYEAEKGYLGRILFSLRKFIYSYRNNKAIYILNLILILLNIVTVSYYFFSKNSAIDMIKNSKTIINIAALFVSITAIVQLSVPFFKKIQVLLEPLSVKLVNNMMFPNFRHKLGNREEVKESLDDLLKLWLKKNEKIVIFSDELDRCSEKTIAEFFSALQLFLSFDSIVHVISMNKETVALALANSNQFYFEDNSSKQDKLLFGEEYLKKYITISVYLSEERSYKKYLNSLMETQHNFFTIEEIKSIILMIEEMAKIRSITPREVKKVINMLVLAKEHVFLNINFSEVIITFEDYIKWFLFSYFNPEGSRLVIQTINKSYISNKFKSFKDFYIEELNKAFEENNITAHLEKFIDMKLEFIIEAERIVVKHFIRD</sequence>
<protein>
    <recommendedName>
        <fullName evidence="2">KAP NTPase domain-containing protein</fullName>
    </recommendedName>
</protein>
<dbReference type="PANTHER" id="PTHR22674:SF6">
    <property type="entry name" value="NTPASE KAP FAMILY P-LOOP DOMAIN-CONTAINING PROTEIN 1"/>
    <property type="match status" value="1"/>
</dbReference>
<feature type="domain" description="KAP NTPase" evidence="2">
    <location>
        <begin position="100"/>
        <end position="462"/>
    </location>
</feature>
<dbReference type="AlphaFoldDB" id="A0A3S8RWU2"/>
<evidence type="ECO:0000313" key="3">
    <source>
        <dbReference type="EMBL" id="AZK47496.1"/>
    </source>
</evidence>
<feature type="transmembrane region" description="Helical" evidence="1">
    <location>
        <begin position="217"/>
        <end position="238"/>
    </location>
</feature>
<keyword evidence="1" id="KW-1133">Transmembrane helix</keyword>
<dbReference type="EMBL" id="CP034248">
    <property type="protein sequence ID" value="AZK47496.1"/>
    <property type="molecule type" value="Genomic_DNA"/>
</dbReference>
<gene>
    <name evidence="3" type="ORF">EIM92_16175</name>
</gene>
<dbReference type="Proteomes" id="UP000273145">
    <property type="component" value="Chromosome"/>
</dbReference>
<dbReference type="Pfam" id="PF07693">
    <property type="entry name" value="KAP_NTPase"/>
    <property type="match status" value="1"/>
</dbReference>
<name>A0A3S8RWU2_9BACL</name>
<dbReference type="KEGG" id="plen:EIM92_16175"/>
<dbReference type="PANTHER" id="PTHR22674">
    <property type="entry name" value="NTPASE, KAP FAMILY P-LOOP DOMAIN-CONTAINING 1"/>
    <property type="match status" value="1"/>
</dbReference>
<feature type="transmembrane region" description="Helical" evidence="1">
    <location>
        <begin position="253"/>
        <end position="274"/>
    </location>
</feature>
<dbReference type="Gene3D" id="3.40.50.300">
    <property type="entry name" value="P-loop containing nucleotide triphosphate hydrolases"/>
    <property type="match status" value="1"/>
</dbReference>
<evidence type="ECO:0000256" key="1">
    <source>
        <dbReference type="SAM" id="Phobius"/>
    </source>
</evidence>
<reference evidence="3 4" key="1">
    <citation type="submission" date="2018-11" db="EMBL/GenBank/DDBJ databases">
        <title>Genome sequencing of Paenibacillus lentus DSM25539(T).</title>
        <authorList>
            <person name="Kook J.-K."/>
            <person name="Park S.-N."/>
            <person name="Lim Y.K."/>
        </authorList>
    </citation>
    <scope>NUCLEOTIDE SEQUENCE [LARGE SCALE GENOMIC DNA]</scope>
    <source>
        <strain evidence="3 4">DSM 25539</strain>
    </source>
</reference>
<proteinExistence type="predicted"/>
<dbReference type="InterPro" id="IPR011646">
    <property type="entry name" value="KAP_P-loop"/>
</dbReference>
<dbReference type="InterPro" id="IPR027417">
    <property type="entry name" value="P-loop_NTPase"/>
</dbReference>
<evidence type="ECO:0000313" key="4">
    <source>
        <dbReference type="Proteomes" id="UP000273145"/>
    </source>
</evidence>
<keyword evidence="1" id="KW-0472">Membrane</keyword>
<dbReference type="OrthoDB" id="88903at2"/>